<evidence type="ECO:0000313" key="1">
    <source>
        <dbReference type="Proteomes" id="UP000036681"/>
    </source>
</evidence>
<proteinExistence type="predicted"/>
<dbReference type="Proteomes" id="UP000036681">
    <property type="component" value="Unplaced"/>
</dbReference>
<protein>
    <submittedName>
        <fullName evidence="2">HMG box domain-containing protein</fullName>
    </submittedName>
</protein>
<sequence>MDVTSKVPEKIREKFKECATAWKTLAEKEKQ</sequence>
<dbReference type="WBParaSite" id="ALUE_0000183901-mRNA-1">
    <property type="protein sequence ID" value="ALUE_0000183901-mRNA-1"/>
    <property type="gene ID" value="ALUE_0000183901"/>
</dbReference>
<keyword evidence="1" id="KW-1185">Reference proteome</keyword>
<dbReference type="AlphaFoldDB" id="A0A0M3HJZ4"/>
<reference evidence="2" key="1">
    <citation type="submission" date="2017-02" db="UniProtKB">
        <authorList>
            <consortium name="WormBaseParasite"/>
        </authorList>
    </citation>
    <scope>IDENTIFICATION</scope>
</reference>
<accession>A0A0M3HJZ4</accession>
<organism evidence="1 2">
    <name type="scientific">Ascaris lumbricoides</name>
    <name type="common">Giant roundworm</name>
    <dbReference type="NCBI Taxonomy" id="6252"/>
    <lineage>
        <taxon>Eukaryota</taxon>
        <taxon>Metazoa</taxon>
        <taxon>Ecdysozoa</taxon>
        <taxon>Nematoda</taxon>
        <taxon>Chromadorea</taxon>
        <taxon>Rhabditida</taxon>
        <taxon>Spirurina</taxon>
        <taxon>Ascaridomorpha</taxon>
        <taxon>Ascaridoidea</taxon>
        <taxon>Ascarididae</taxon>
        <taxon>Ascaris</taxon>
    </lineage>
</organism>
<evidence type="ECO:0000313" key="2">
    <source>
        <dbReference type="WBParaSite" id="ALUE_0000183901-mRNA-1"/>
    </source>
</evidence>
<name>A0A0M3HJZ4_ASCLU</name>